<protein>
    <submittedName>
        <fullName evidence="2">Uncharacterized protein</fullName>
    </submittedName>
</protein>
<feature type="region of interest" description="Disordered" evidence="1">
    <location>
        <begin position="142"/>
        <end position="174"/>
    </location>
</feature>
<feature type="compositionally biased region" description="Basic and acidic residues" evidence="1">
    <location>
        <begin position="156"/>
        <end position="168"/>
    </location>
</feature>
<dbReference type="AlphaFoldDB" id="A0AAW0SFB9"/>
<name>A0AAW0SFB9_SCYPA</name>
<keyword evidence="3" id="KW-1185">Reference proteome</keyword>
<evidence type="ECO:0000313" key="2">
    <source>
        <dbReference type="EMBL" id="KAK8373547.1"/>
    </source>
</evidence>
<comment type="caution">
    <text evidence="2">The sequence shown here is derived from an EMBL/GenBank/DDBJ whole genome shotgun (WGS) entry which is preliminary data.</text>
</comment>
<reference evidence="2 3" key="1">
    <citation type="submission" date="2023-03" db="EMBL/GenBank/DDBJ databases">
        <title>High-quality genome of Scylla paramamosain provides insights in environmental adaptation.</title>
        <authorList>
            <person name="Zhang L."/>
        </authorList>
    </citation>
    <scope>NUCLEOTIDE SEQUENCE [LARGE SCALE GENOMIC DNA]</scope>
    <source>
        <strain evidence="2">LZ_2023a</strain>
        <tissue evidence="2">Muscle</tissue>
    </source>
</reference>
<feature type="region of interest" description="Disordered" evidence="1">
    <location>
        <begin position="115"/>
        <end position="134"/>
    </location>
</feature>
<dbReference type="Proteomes" id="UP001487740">
    <property type="component" value="Unassembled WGS sequence"/>
</dbReference>
<feature type="compositionally biased region" description="Acidic residues" evidence="1">
    <location>
        <begin position="50"/>
        <end position="62"/>
    </location>
</feature>
<sequence length="174" mass="19558">MQAGKFADVTSRACQTQGCPRKRQGLLPLCRQNLTNQLNLSRPWNRPTTEEEEEEEEEETVMDEGTSQIMHICFHIGDFHVDRGSTCQPSCGGNWRTAVPEPAVDAFPADFYQNSSDTAGQDNHRNTDMHAPDMDMKMEGQESHVMVSDSDASVQEGERQAETRKCPWEKPGVN</sequence>
<gene>
    <name evidence="2" type="ORF">O3P69_007799</name>
</gene>
<accession>A0AAW0SFB9</accession>
<proteinExistence type="predicted"/>
<feature type="compositionally biased region" description="Basic and acidic residues" evidence="1">
    <location>
        <begin position="122"/>
        <end position="134"/>
    </location>
</feature>
<feature type="region of interest" description="Disordered" evidence="1">
    <location>
        <begin position="40"/>
        <end position="62"/>
    </location>
</feature>
<dbReference type="EMBL" id="JARAKH010001107">
    <property type="protein sequence ID" value="KAK8373547.1"/>
    <property type="molecule type" value="Genomic_DNA"/>
</dbReference>
<evidence type="ECO:0000256" key="1">
    <source>
        <dbReference type="SAM" id="MobiDB-lite"/>
    </source>
</evidence>
<organism evidence="2 3">
    <name type="scientific">Scylla paramamosain</name>
    <name type="common">Mud crab</name>
    <dbReference type="NCBI Taxonomy" id="85552"/>
    <lineage>
        <taxon>Eukaryota</taxon>
        <taxon>Metazoa</taxon>
        <taxon>Ecdysozoa</taxon>
        <taxon>Arthropoda</taxon>
        <taxon>Crustacea</taxon>
        <taxon>Multicrustacea</taxon>
        <taxon>Malacostraca</taxon>
        <taxon>Eumalacostraca</taxon>
        <taxon>Eucarida</taxon>
        <taxon>Decapoda</taxon>
        <taxon>Pleocyemata</taxon>
        <taxon>Brachyura</taxon>
        <taxon>Eubrachyura</taxon>
        <taxon>Portunoidea</taxon>
        <taxon>Portunidae</taxon>
        <taxon>Portuninae</taxon>
        <taxon>Scylla</taxon>
    </lineage>
</organism>
<evidence type="ECO:0000313" key="3">
    <source>
        <dbReference type="Proteomes" id="UP001487740"/>
    </source>
</evidence>